<dbReference type="InterPro" id="IPR012973">
    <property type="entry name" value="NOG_C"/>
</dbReference>
<evidence type="ECO:0000256" key="4">
    <source>
        <dbReference type="ARBA" id="ARBA00023134"/>
    </source>
</evidence>
<evidence type="ECO:0000256" key="2">
    <source>
        <dbReference type="ARBA" id="ARBA00022517"/>
    </source>
</evidence>
<accession>A0ABQ7JKR5</accession>
<evidence type="ECO:0000313" key="8">
    <source>
        <dbReference type="EMBL" id="KAG0278226.1"/>
    </source>
</evidence>
<dbReference type="PROSITE" id="PS51710">
    <property type="entry name" value="G_OBG"/>
    <property type="match status" value="1"/>
</dbReference>
<dbReference type="CDD" id="cd01897">
    <property type="entry name" value="NOG"/>
    <property type="match status" value="1"/>
</dbReference>
<keyword evidence="2" id="KW-0690">Ribosome biogenesis</keyword>
<feature type="domain" description="OBG-type G" evidence="7">
    <location>
        <begin position="170"/>
        <end position="287"/>
    </location>
</feature>
<dbReference type="Pfam" id="PF06858">
    <property type="entry name" value="NOG1"/>
    <property type="match status" value="1"/>
</dbReference>
<evidence type="ECO:0000313" key="9">
    <source>
        <dbReference type="Proteomes" id="UP001194696"/>
    </source>
</evidence>
<dbReference type="InterPro" id="IPR030389">
    <property type="entry name" value="G_FEOB_dom"/>
</dbReference>
<dbReference type="InterPro" id="IPR010674">
    <property type="entry name" value="NOG1_Rossman_fold_dom"/>
</dbReference>
<dbReference type="InterPro" id="IPR027417">
    <property type="entry name" value="P-loop_NTPase"/>
</dbReference>
<comment type="caution">
    <text evidence="8">The sequence shown here is derived from an EMBL/GenBank/DDBJ whole genome shotgun (WGS) entry which is preliminary data.</text>
</comment>
<sequence length="502" mass="58162">MTSIYNFKKITPVPTGGDFLDIILSKTQRKTPTVIHANFAISRIRNFYMRKVKFTQENFDERLKGILDEFPKLDDIHPFYADLMNVLYDKDHYKLALGQMNTARHLIDQVGKDYVRLLKFGDSLYRCKQLKKAALGRMATIMRRQKDSLAYLEQVRQHLARLPSIDPNTRTLLVCGYPNVGKSSFMNKITRADVDVQPYAFTTKSLFVGHMDYKYLRWQVIDTPGILDHPLENRNTIEMQSITALAHLRCAVLYFVDLSERCGYSIKEQISLFHSIKPLFANKPVMLRYLLENPEWKYDVIPEIWEGKNVADFIDADIQEQLDELEREEERLEAEGYYKSDDEEMDSEEEAMEATANAITEHTRLTRIEARLKTTKNRPTLPKTAIKRTVGEMSSHLERLGLESSNARARSRVSKRARSESRGEIIARLSSTARPETSVVRDRTMSGVRNVKQKLESEKVRKLAQRTPNLFAKRGESDRAVQTKMPKHLFSNKRGNGKTDWR</sequence>
<dbReference type="EMBL" id="JAAAIM010001474">
    <property type="protein sequence ID" value="KAG0278226.1"/>
    <property type="molecule type" value="Genomic_DNA"/>
</dbReference>
<evidence type="ECO:0000256" key="1">
    <source>
        <dbReference type="ARBA" id="ARBA00004604"/>
    </source>
</evidence>
<name>A0ABQ7JKR5_9FUNG</name>
<dbReference type="InterPro" id="IPR041623">
    <property type="entry name" value="NOG1_N"/>
</dbReference>
<dbReference type="Pfam" id="PF08155">
    <property type="entry name" value="NOGCT"/>
    <property type="match status" value="1"/>
</dbReference>
<evidence type="ECO:0000256" key="3">
    <source>
        <dbReference type="ARBA" id="ARBA00022741"/>
    </source>
</evidence>
<proteinExistence type="predicted"/>
<dbReference type="PRINTS" id="PR00326">
    <property type="entry name" value="GTP1OBG"/>
</dbReference>
<dbReference type="SUPFAM" id="SSF52540">
    <property type="entry name" value="P-loop containing nucleoside triphosphate hydrolases"/>
    <property type="match status" value="1"/>
</dbReference>
<dbReference type="InterPro" id="IPR031167">
    <property type="entry name" value="G_OBG"/>
</dbReference>
<feature type="region of interest" description="Disordered" evidence="6">
    <location>
        <begin position="403"/>
        <end position="422"/>
    </location>
</feature>
<keyword evidence="4" id="KW-0342">GTP-binding</keyword>
<keyword evidence="5" id="KW-0539">Nucleus</keyword>
<dbReference type="Gene3D" id="3.40.50.300">
    <property type="entry name" value="P-loop containing nucleotide triphosphate hydrolases"/>
    <property type="match status" value="1"/>
</dbReference>
<protein>
    <submittedName>
        <fullName evidence="8">Nucleolar GTP-binding protein 1</fullName>
    </submittedName>
</protein>
<gene>
    <name evidence="8" type="primary">NOG1_1</name>
    <name evidence="8" type="ORF">BGZ96_002491</name>
</gene>
<dbReference type="Proteomes" id="UP001194696">
    <property type="component" value="Unassembled WGS sequence"/>
</dbReference>
<dbReference type="Pfam" id="PF02421">
    <property type="entry name" value="FeoB_N"/>
    <property type="match status" value="1"/>
</dbReference>
<keyword evidence="9" id="KW-1185">Reference proteome</keyword>
<organism evidence="8 9">
    <name type="scientific">Linnemannia gamsii</name>
    <dbReference type="NCBI Taxonomy" id="64522"/>
    <lineage>
        <taxon>Eukaryota</taxon>
        <taxon>Fungi</taxon>
        <taxon>Fungi incertae sedis</taxon>
        <taxon>Mucoromycota</taxon>
        <taxon>Mortierellomycotina</taxon>
        <taxon>Mortierellomycetes</taxon>
        <taxon>Mortierellales</taxon>
        <taxon>Mortierellaceae</taxon>
        <taxon>Linnemannia</taxon>
    </lineage>
</organism>
<evidence type="ECO:0000256" key="6">
    <source>
        <dbReference type="SAM" id="MobiDB-lite"/>
    </source>
</evidence>
<dbReference type="InterPro" id="IPR006073">
    <property type="entry name" value="GTP-bd"/>
</dbReference>
<keyword evidence="3" id="KW-0547">Nucleotide-binding</keyword>
<dbReference type="Pfam" id="PF17835">
    <property type="entry name" value="NOG1_N"/>
    <property type="match status" value="1"/>
</dbReference>
<reference evidence="8 9" key="1">
    <citation type="journal article" date="2020" name="Fungal Divers.">
        <title>Resolving the Mortierellaceae phylogeny through synthesis of multi-gene phylogenetics and phylogenomics.</title>
        <authorList>
            <person name="Vandepol N."/>
            <person name="Liber J."/>
            <person name="Desiro A."/>
            <person name="Na H."/>
            <person name="Kennedy M."/>
            <person name="Barry K."/>
            <person name="Grigoriev I.V."/>
            <person name="Miller A.N."/>
            <person name="O'Donnell K."/>
            <person name="Stajich J.E."/>
            <person name="Bonito G."/>
        </authorList>
    </citation>
    <scope>NUCLEOTIDE SEQUENCE [LARGE SCALE GENOMIC DNA]</scope>
    <source>
        <strain evidence="8 9">AD045</strain>
    </source>
</reference>
<evidence type="ECO:0000259" key="7">
    <source>
        <dbReference type="PROSITE" id="PS51710"/>
    </source>
</evidence>
<feature type="region of interest" description="Disordered" evidence="6">
    <location>
        <begin position="470"/>
        <end position="502"/>
    </location>
</feature>
<evidence type="ECO:0000256" key="5">
    <source>
        <dbReference type="ARBA" id="ARBA00023242"/>
    </source>
</evidence>
<comment type="subcellular location">
    <subcellularLocation>
        <location evidence="1">Nucleus</location>
        <location evidence="1">Nucleolus</location>
    </subcellularLocation>
</comment>
<dbReference type="Gene3D" id="1.20.120.1190">
    <property type="match status" value="1"/>
</dbReference>
<dbReference type="PANTHER" id="PTHR45759">
    <property type="entry name" value="NUCLEOLAR GTP-BINDING PROTEIN 1"/>
    <property type="match status" value="1"/>
</dbReference>